<evidence type="ECO:0000313" key="2">
    <source>
        <dbReference type="Proteomes" id="UP001642540"/>
    </source>
</evidence>
<gene>
    <name evidence="1" type="ORF">ODALV1_LOCUS28580</name>
</gene>
<dbReference type="EMBL" id="CAXLJM020000146">
    <property type="protein sequence ID" value="CAL8141123.1"/>
    <property type="molecule type" value="Genomic_DNA"/>
</dbReference>
<sequence length="169" mass="18709">MILNKGVGSTDPLGGYLNYNLDTDSIIIQVPNVGATTYHLVSDPNGYPVFTRPISDRGKKFITFSNPLYPPGSGQYVIFRKMSGQSYSGMNIATQGNSLASSRGLASGQIFYETFQLNFKDSLHGSVSDLDPTMYGFMHIDVGTNNGRNKIGMKITRLKDQAFYMKRKR</sequence>
<name>A0ABP1S157_9HEXA</name>
<organism evidence="1 2">
    <name type="scientific">Orchesella dallaii</name>
    <dbReference type="NCBI Taxonomy" id="48710"/>
    <lineage>
        <taxon>Eukaryota</taxon>
        <taxon>Metazoa</taxon>
        <taxon>Ecdysozoa</taxon>
        <taxon>Arthropoda</taxon>
        <taxon>Hexapoda</taxon>
        <taxon>Collembola</taxon>
        <taxon>Entomobryomorpha</taxon>
        <taxon>Entomobryoidea</taxon>
        <taxon>Orchesellidae</taxon>
        <taxon>Orchesellinae</taxon>
        <taxon>Orchesella</taxon>
    </lineage>
</organism>
<accession>A0ABP1S157</accession>
<dbReference type="Proteomes" id="UP001642540">
    <property type="component" value="Unassembled WGS sequence"/>
</dbReference>
<evidence type="ECO:0000313" key="1">
    <source>
        <dbReference type="EMBL" id="CAL8141123.1"/>
    </source>
</evidence>
<keyword evidence="2" id="KW-1185">Reference proteome</keyword>
<comment type="caution">
    <text evidence="1">The sequence shown here is derived from an EMBL/GenBank/DDBJ whole genome shotgun (WGS) entry which is preliminary data.</text>
</comment>
<protein>
    <submittedName>
        <fullName evidence="1">Uncharacterized protein</fullName>
    </submittedName>
</protein>
<reference evidence="1 2" key="1">
    <citation type="submission" date="2024-08" db="EMBL/GenBank/DDBJ databases">
        <authorList>
            <person name="Cucini C."/>
            <person name="Frati F."/>
        </authorList>
    </citation>
    <scope>NUCLEOTIDE SEQUENCE [LARGE SCALE GENOMIC DNA]</scope>
</reference>
<proteinExistence type="predicted"/>